<accession>A0A916Z898</accession>
<comment type="caution">
    <text evidence="1">The sequence shown here is derived from an EMBL/GenBank/DDBJ whole genome shotgun (WGS) entry which is preliminary data.</text>
</comment>
<protein>
    <submittedName>
        <fullName evidence="1">Uncharacterized protein</fullName>
    </submittedName>
</protein>
<dbReference type="RefSeq" id="WP_066770616.1">
    <property type="nucleotide sequence ID" value="NZ_BMIP01000009.1"/>
</dbReference>
<dbReference type="AlphaFoldDB" id="A0A916Z898"/>
<evidence type="ECO:0000313" key="2">
    <source>
        <dbReference type="Proteomes" id="UP000612349"/>
    </source>
</evidence>
<sequence length="63" mass="6127">MSIPASPGASAALAARAAGASVLVLERSSDGDGSGNALAQVMDAAVEGMDAVHATASFFHPRS</sequence>
<reference evidence="1" key="2">
    <citation type="submission" date="2020-09" db="EMBL/GenBank/DDBJ databases">
        <authorList>
            <person name="Sun Q."/>
            <person name="Zhou Y."/>
        </authorList>
    </citation>
    <scope>NUCLEOTIDE SEQUENCE</scope>
    <source>
        <strain evidence="1">CGMCC 1.15360</strain>
    </source>
</reference>
<dbReference type="EMBL" id="BMIP01000009">
    <property type="protein sequence ID" value="GGD80877.1"/>
    <property type="molecule type" value="Genomic_DNA"/>
</dbReference>
<name>A0A916Z898_9SPHN</name>
<evidence type="ECO:0000313" key="1">
    <source>
        <dbReference type="EMBL" id="GGD80877.1"/>
    </source>
</evidence>
<organism evidence="1 2">
    <name type="scientific">Croceicoccus mobilis</name>
    <dbReference type="NCBI Taxonomy" id="1703339"/>
    <lineage>
        <taxon>Bacteria</taxon>
        <taxon>Pseudomonadati</taxon>
        <taxon>Pseudomonadota</taxon>
        <taxon>Alphaproteobacteria</taxon>
        <taxon>Sphingomonadales</taxon>
        <taxon>Erythrobacteraceae</taxon>
        <taxon>Croceicoccus</taxon>
    </lineage>
</organism>
<keyword evidence="2" id="KW-1185">Reference proteome</keyword>
<reference evidence="1" key="1">
    <citation type="journal article" date="2014" name="Int. J. Syst. Evol. Microbiol.">
        <title>Complete genome sequence of Corynebacterium casei LMG S-19264T (=DSM 44701T), isolated from a smear-ripened cheese.</title>
        <authorList>
            <consortium name="US DOE Joint Genome Institute (JGI-PGF)"/>
            <person name="Walter F."/>
            <person name="Albersmeier A."/>
            <person name="Kalinowski J."/>
            <person name="Ruckert C."/>
        </authorList>
    </citation>
    <scope>NUCLEOTIDE SEQUENCE</scope>
    <source>
        <strain evidence="1">CGMCC 1.15360</strain>
    </source>
</reference>
<proteinExistence type="predicted"/>
<gene>
    <name evidence="1" type="ORF">GCM10010990_33480</name>
</gene>
<dbReference type="Proteomes" id="UP000612349">
    <property type="component" value="Unassembled WGS sequence"/>
</dbReference>